<keyword evidence="3" id="KW-1185">Reference proteome</keyword>
<evidence type="ECO:0000256" key="1">
    <source>
        <dbReference type="SAM" id="SignalP"/>
    </source>
</evidence>
<name>A0A1V8SYM6_9PEZI</name>
<gene>
    <name evidence="2" type="ORF">B0A48_10655</name>
</gene>
<evidence type="ECO:0000313" key="2">
    <source>
        <dbReference type="EMBL" id="OQO04012.1"/>
    </source>
</evidence>
<dbReference type="STRING" id="1507870.A0A1V8SYM6"/>
<evidence type="ECO:0000313" key="3">
    <source>
        <dbReference type="Proteomes" id="UP000192596"/>
    </source>
</evidence>
<dbReference type="Proteomes" id="UP000192596">
    <property type="component" value="Unassembled WGS sequence"/>
</dbReference>
<organism evidence="2 3">
    <name type="scientific">Cryoendolithus antarcticus</name>
    <dbReference type="NCBI Taxonomy" id="1507870"/>
    <lineage>
        <taxon>Eukaryota</taxon>
        <taxon>Fungi</taxon>
        <taxon>Dikarya</taxon>
        <taxon>Ascomycota</taxon>
        <taxon>Pezizomycotina</taxon>
        <taxon>Dothideomycetes</taxon>
        <taxon>Dothideomycetidae</taxon>
        <taxon>Cladosporiales</taxon>
        <taxon>Cladosporiaceae</taxon>
        <taxon>Cryoendolithus</taxon>
    </lineage>
</organism>
<protein>
    <submittedName>
        <fullName evidence="2">Uncharacterized protein</fullName>
    </submittedName>
</protein>
<dbReference type="OrthoDB" id="2218962at2759"/>
<keyword evidence="1" id="KW-0732">Signal</keyword>
<accession>A0A1V8SYM6</accession>
<reference evidence="3" key="1">
    <citation type="submission" date="2017-03" db="EMBL/GenBank/DDBJ databases">
        <title>Genomes of endolithic fungi from Antarctica.</title>
        <authorList>
            <person name="Coleine C."/>
            <person name="Masonjones S."/>
            <person name="Stajich J.E."/>
        </authorList>
    </citation>
    <scope>NUCLEOTIDE SEQUENCE [LARGE SCALE GENOMIC DNA]</scope>
    <source>
        <strain evidence="3">CCFEE 5527</strain>
    </source>
</reference>
<dbReference type="AlphaFoldDB" id="A0A1V8SYM6"/>
<dbReference type="EMBL" id="NAJO01000023">
    <property type="protein sequence ID" value="OQO04012.1"/>
    <property type="molecule type" value="Genomic_DNA"/>
</dbReference>
<proteinExistence type="predicted"/>
<dbReference type="InParanoid" id="A0A1V8SYM6"/>
<feature type="signal peptide" evidence="1">
    <location>
        <begin position="1"/>
        <end position="21"/>
    </location>
</feature>
<sequence length="313" mass="33457">MLSLNIASLAATLTVLRLTRAACVLINKLEDVEDLKAQGVPDSLCTPGSEGQYQFGLVVSQISVPTFDSGNALAGISGSTGFVIFDPDCVPVAAYGTDDSGNDCGVPYEMDYFPGKPLVVGGIDWDVAAPWFAFDFDGKHYNAHGKECGGCSTYYTDGGLRPVSQCKCGFDVGTCTLANVQDAPMEYAETKDALCTPQASGNYQLSLDTRFSTLGLYDSECHSVATYRVGKDELADGCALLLRIDYFGGEKVITVRKLATDVFVPGWNNDEAAFIFEFGSRSYGSRDDWCLGCKGQGSDEELNQGCKCGVYVG</sequence>
<feature type="chain" id="PRO_5013365794" evidence="1">
    <location>
        <begin position="22"/>
        <end position="313"/>
    </location>
</feature>
<comment type="caution">
    <text evidence="2">The sequence shown here is derived from an EMBL/GenBank/DDBJ whole genome shotgun (WGS) entry which is preliminary data.</text>
</comment>